<dbReference type="InterPro" id="IPR029017">
    <property type="entry name" value="Enolase-like_N"/>
</dbReference>
<name>A0AAX4JYH8_9TREE</name>
<dbReference type="RefSeq" id="XP_066076393.1">
    <property type="nucleotide sequence ID" value="XM_066220296.1"/>
</dbReference>
<dbReference type="InterPro" id="IPR013341">
    <property type="entry name" value="Mandelate_racemase_N_dom"/>
</dbReference>
<comment type="cofactor">
    <cofactor evidence="1">
        <name>Mg(2+)</name>
        <dbReference type="ChEBI" id="CHEBI:18420"/>
    </cofactor>
</comment>
<dbReference type="CDD" id="cd03316">
    <property type="entry name" value="MR_like"/>
    <property type="match status" value="1"/>
</dbReference>
<dbReference type="InterPro" id="IPR034593">
    <property type="entry name" value="DgoD-like"/>
</dbReference>
<sequence length="406" mass="44320">MKVTKIEIYECSILRRHPHLAGKGIGSFCPVIVRVTTDEGISGIGEVGLAFGAGAKAASGMLRDLAKYVLGKDPMKIEAIWEAMYRQSFWGMGGGPVVYGGMSAYDIALWDIKGKKLGVPLYQLLGGKSNQSLRSYASQIQFGWGEKIFLCSKPEHFVECSLAAVADGFDAIKVDPLQVDRNGLANFGPNGYRQDRHGLLRADDIAMGVERIAAIREAVGPNVDIILELHSLLGTHSATQFIKACEPYGIYYCEEPVNPMNPKAMIKVAQDTNTPIATGERSYTRWGFREMLENQALAVVQPDLCLVGGLTEGKKICDLANIYDATVQIHVCGSPITTAAALHLETAIPNFIIHEEHTYASKLCMQELCTNDYQPVNGRHVAPELPGLGQDLNEDVMKDYLVATIE</sequence>
<evidence type="ECO:0000256" key="1">
    <source>
        <dbReference type="ARBA" id="ARBA00001946"/>
    </source>
</evidence>
<dbReference type="GeneID" id="91095225"/>
<evidence type="ECO:0000256" key="2">
    <source>
        <dbReference type="ARBA" id="ARBA00023239"/>
    </source>
</evidence>
<keyword evidence="5" id="KW-1185">Reference proteome</keyword>
<dbReference type="PANTHER" id="PTHR48080">
    <property type="entry name" value="D-GALACTONATE DEHYDRATASE-RELATED"/>
    <property type="match status" value="1"/>
</dbReference>
<dbReference type="GO" id="GO:0016829">
    <property type="term" value="F:lyase activity"/>
    <property type="evidence" value="ECO:0007669"/>
    <property type="project" value="UniProtKB-KW"/>
</dbReference>
<dbReference type="InterPro" id="IPR013342">
    <property type="entry name" value="Mandelate_racemase_C"/>
</dbReference>
<dbReference type="SFLD" id="SFLDS00001">
    <property type="entry name" value="Enolase"/>
    <property type="match status" value="1"/>
</dbReference>
<dbReference type="SMART" id="SM00922">
    <property type="entry name" value="MR_MLE"/>
    <property type="match status" value="1"/>
</dbReference>
<gene>
    <name evidence="4" type="ORF">L201_004555</name>
</gene>
<proteinExistence type="predicted"/>
<accession>A0AAX4JYH8</accession>
<dbReference type="Pfam" id="PF13378">
    <property type="entry name" value="MR_MLE_C"/>
    <property type="match status" value="1"/>
</dbReference>
<evidence type="ECO:0000313" key="4">
    <source>
        <dbReference type="EMBL" id="WWC89630.1"/>
    </source>
</evidence>
<keyword evidence="2" id="KW-0456">Lyase</keyword>
<protein>
    <recommendedName>
        <fullName evidence="3">Mandelate racemase/muconate lactonizing enzyme C-terminal domain-containing protein</fullName>
    </recommendedName>
</protein>
<dbReference type="Proteomes" id="UP001355207">
    <property type="component" value="Chromosome 5"/>
</dbReference>
<reference evidence="4 5" key="1">
    <citation type="submission" date="2024-01" db="EMBL/GenBank/DDBJ databases">
        <title>Comparative genomics of Cryptococcus and Kwoniella reveals pathogenesis evolution and contrasting modes of karyotype evolution via chromosome fusion or intercentromeric recombination.</title>
        <authorList>
            <person name="Coelho M.A."/>
            <person name="David-Palma M."/>
            <person name="Shea T."/>
            <person name="Bowers K."/>
            <person name="McGinley-Smith S."/>
            <person name="Mohammad A.W."/>
            <person name="Gnirke A."/>
            <person name="Yurkov A.M."/>
            <person name="Nowrousian M."/>
            <person name="Sun S."/>
            <person name="Cuomo C.A."/>
            <person name="Heitman J."/>
        </authorList>
    </citation>
    <scope>NUCLEOTIDE SEQUENCE [LARGE SCALE GENOMIC DNA]</scope>
    <source>
        <strain evidence="4 5">CBS 6074</strain>
    </source>
</reference>
<dbReference type="Gene3D" id="3.30.390.10">
    <property type="entry name" value="Enolase-like, N-terminal domain"/>
    <property type="match status" value="1"/>
</dbReference>
<dbReference type="InterPro" id="IPR036849">
    <property type="entry name" value="Enolase-like_C_sf"/>
</dbReference>
<feature type="domain" description="Mandelate racemase/muconate lactonizing enzyme C-terminal" evidence="3">
    <location>
        <begin position="154"/>
        <end position="275"/>
    </location>
</feature>
<dbReference type="InterPro" id="IPR029065">
    <property type="entry name" value="Enolase_C-like"/>
</dbReference>
<dbReference type="Pfam" id="PF02746">
    <property type="entry name" value="MR_MLE_N"/>
    <property type="match status" value="1"/>
</dbReference>
<dbReference type="PANTHER" id="PTHR48080:SF2">
    <property type="entry name" value="D-GALACTONATE DEHYDRATASE"/>
    <property type="match status" value="1"/>
</dbReference>
<dbReference type="AlphaFoldDB" id="A0AAX4JYH8"/>
<evidence type="ECO:0000313" key="5">
    <source>
        <dbReference type="Proteomes" id="UP001355207"/>
    </source>
</evidence>
<evidence type="ECO:0000259" key="3">
    <source>
        <dbReference type="SMART" id="SM00922"/>
    </source>
</evidence>
<dbReference type="SFLD" id="SFLDG00179">
    <property type="entry name" value="mandelate_racemase"/>
    <property type="match status" value="1"/>
</dbReference>
<dbReference type="SUPFAM" id="SSF51604">
    <property type="entry name" value="Enolase C-terminal domain-like"/>
    <property type="match status" value="1"/>
</dbReference>
<dbReference type="EMBL" id="CP144102">
    <property type="protein sequence ID" value="WWC89630.1"/>
    <property type="molecule type" value="Genomic_DNA"/>
</dbReference>
<organism evidence="4 5">
    <name type="scientific">Kwoniella dendrophila CBS 6074</name>
    <dbReference type="NCBI Taxonomy" id="1295534"/>
    <lineage>
        <taxon>Eukaryota</taxon>
        <taxon>Fungi</taxon>
        <taxon>Dikarya</taxon>
        <taxon>Basidiomycota</taxon>
        <taxon>Agaricomycotina</taxon>
        <taxon>Tremellomycetes</taxon>
        <taxon>Tremellales</taxon>
        <taxon>Cryptococcaceae</taxon>
        <taxon>Kwoniella</taxon>
    </lineage>
</organism>
<dbReference type="SUPFAM" id="SSF54826">
    <property type="entry name" value="Enolase N-terminal domain-like"/>
    <property type="match status" value="1"/>
</dbReference>
<dbReference type="Gene3D" id="3.20.20.120">
    <property type="entry name" value="Enolase-like C-terminal domain"/>
    <property type="match status" value="1"/>
</dbReference>